<dbReference type="AlphaFoldDB" id="A0A8H7MYY5"/>
<evidence type="ECO:0000313" key="1">
    <source>
        <dbReference type="EMBL" id="KAF9745885.1"/>
    </source>
</evidence>
<organism evidence="1 2">
    <name type="scientific">Bionectria ochroleuca</name>
    <name type="common">Gliocladium roseum</name>
    <dbReference type="NCBI Taxonomy" id="29856"/>
    <lineage>
        <taxon>Eukaryota</taxon>
        <taxon>Fungi</taxon>
        <taxon>Dikarya</taxon>
        <taxon>Ascomycota</taxon>
        <taxon>Pezizomycotina</taxon>
        <taxon>Sordariomycetes</taxon>
        <taxon>Hypocreomycetidae</taxon>
        <taxon>Hypocreales</taxon>
        <taxon>Bionectriaceae</taxon>
        <taxon>Clonostachys</taxon>
    </lineage>
</organism>
<reference evidence="1" key="1">
    <citation type="submission" date="2020-10" db="EMBL/GenBank/DDBJ databases">
        <title>High-Quality Genome Resource of Clonostachys rosea strain S41 by Oxford Nanopore Long-Read Sequencing.</title>
        <authorList>
            <person name="Wang H."/>
        </authorList>
    </citation>
    <scope>NUCLEOTIDE SEQUENCE</scope>
    <source>
        <strain evidence="1">S41</strain>
    </source>
</reference>
<comment type="caution">
    <text evidence="1">The sequence shown here is derived from an EMBL/GenBank/DDBJ whole genome shotgun (WGS) entry which is preliminary data.</text>
</comment>
<evidence type="ECO:0000313" key="2">
    <source>
        <dbReference type="Proteomes" id="UP000616885"/>
    </source>
</evidence>
<accession>A0A8H7MYY5</accession>
<dbReference type="EMBL" id="JADCTT010000012">
    <property type="protein sequence ID" value="KAF9745885.1"/>
    <property type="molecule type" value="Genomic_DNA"/>
</dbReference>
<gene>
    <name evidence="1" type="ORF">IM811_004186</name>
</gene>
<proteinExistence type="predicted"/>
<protein>
    <submittedName>
        <fullName evidence="1">Uncharacterized protein</fullName>
    </submittedName>
</protein>
<name>A0A8H7MYY5_BIOOC</name>
<dbReference type="Proteomes" id="UP000616885">
    <property type="component" value="Unassembled WGS sequence"/>
</dbReference>
<sequence>MQKNWKQADEYIDKAGNPLDLSEQEKSIYEKSFNETSFQWGDIWHRARIQKPFDMPESDMKVFVDLILKMLQ</sequence>